<dbReference type="Proteomes" id="UP000011713">
    <property type="component" value="Unassembled WGS sequence"/>
</dbReference>
<reference evidence="1" key="2">
    <citation type="submission" date="2015-06" db="UniProtKB">
        <authorList>
            <consortium name="EnsemblProtists"/>
        </authorList>
    </citation>
    <scope>IDENTIFICATION</scope>
    <source>
        <strain evidence="1">Emoy2</strain>
    </source>
</reference>
<keyword evidence="2" id="KW-1185">Reference proteome</keyword>
<accession>M4C0H8</accession>
<dbReference type="AlphaFoldDB" id="M4C0H8"/>
<sequence>MQAKCSISPQASLRMCSHFNRGFSRRIARNAHQRIHRSHFLKFKLKYTSAGFMDR</sequence>
<evidence type="ECO:0000313" key="2">
    <source>
        <dbReference type="Proteomes" id="UP000011713"/>
    </source>
</evidence>
<dbReference type="EMBL" id="CU694306">
    <property type="status" value="NOT_ANNOTATED_CDS"/>
    <property type="molecule type" value="Genomic_DNA"/>
</dbReference>
<proteinExistence type="predicted"/>
<dbReference type="InParanoid" id="M4C0H8"/>
<reference evidence="2" key="1">
    <citation type="journal article" date="2010" name="Science">
        <title>Signatures of adaptation to obligate biotrophy in the Hyaloperonospora arabidopsidis genome.</title>
        <authorList>
            <person name="Baxter L."/>
            <person name="Tripathy S."/>
            <person name="Ishaque N."/>
            <person name="Boot N."/>
            <person name="Cabral A."/>
            <person name="Kemen E."/>
            <person name="Thines M."/>
            <person name="Ah-Fong A."/>
            <person name="Anderson R."/>
            <person name="Badejoko W."/>
            <person name="Bittner-Eddy P."/>
            <person name="Boore J.L."/>
            <person name="Chibucos M.C."/>
            <person name="Coates M."/>
            <person name="Dehal P."/>
            <person name="Delehaunty K."/>
            <person name="Dong S."/>
            <person name="Downton P."/>
            <person name="Dumas B."/>
            <person name="Fabro G."/>
            <person name="Fronick C."/>
            <person name="Fuerstenberg S.I."/>
            <person name="Fulton L."/>
            <person name="Gaulin E."/>
            <person name="Govers F."/>
            <person name="Hughes L."/>
            <person name="Humphray S."/>
            <person name="Jiang R.H."/>
            <person name="Judelson H."/>
            <person name="Kamoun S."/>
            <person name="Kyung K."/>
            <person name="Meijer H."/>
            <person name="Minx P."/>
            <person name="Morris P."/>
            <person name="Nelson J."/>
            <person name="Phuntumart V."/>
            <person name="Qutob D."/>
            <person name="Rehmany A."/>
            <person name="Rougon-Cardoso A."/>
            <person name="Ryden P."/>
            <person name="Torto-Alalibo T."/>
            <person name="Studholme D."/>
            <person name="Wang Y."/>
            <person name="Win J."/>
            <person name="Wood J."/>
            <person name="Clifton S.W."/>
            <person name="Rogers J."/>
            <person name="Van den Ackerveken G."/>
            <person name="Jones J.D."/>
            <person name="McDowell J.M."/>
            <person name="Beynon J."/>
            <person name="Tyler B.M."/>
        </authorList>
    </citation>
    <scope>NUCLEOTIDE SEQUENCE [LARGE SCALE GENOMIC DNA]</scope>
    <source>
        <strain evidence="2">Emoy2</strain>
    </source>
</reference>
<dbReference type="VEuPathDB" id="FungiDB:HpaG812428"/>
<organism evidence="1 2">
    <name type="scientific">Hyaloperonospora arabidopsidis (strain Emoy2)</name>
    <name type="common">Downy mildew agent</name>
    <name type="synonym">Peronospora arabidopsidis</name>
    <dbReference type="NCBI Taxonomy" id="559515"/>
    <lineage>
        <taxon>Eukaryota</taxon>
        <taxon>Sar</taxon>
        <taxon>Stramenopiles</taxon>
        <taxon>Oomycota</taxon>
        <taxon>Peronosporomycetes</taxon>
        <taxon>Peronosporales</taxon>
        <taxon>Peronosporaceae</taxon>
        <taxon>Hyaloperonospora</taxon>
    </lineage>
</organism>
<name>M4C0H8_HYAAE</name>
<evidence type="ECO:0000313" key="1">
    <source>
        <dbReference type="EnsemblProtists" id="HpaP812428"/>
    </source>
</evidence>
<dbReference type="HOGENOM" id="CLU_3036471_0_0_1"/>
<protein>
    <submittedName>
        <fullName evidence="1">Uncharacterized protein</fullName>
    </submittedName>
</protein>
<dbReference type="EnsemblProtists" id="HpaT812428">
    <property type="protein sequence ID" value="HpaP812428"/>
    <property type="gene ID" value="HpaG812428"/>
</dbReference>